<dbReference type="SUPFAM" id="SSF55387">
    <property type="entry name" value="Frataxin/Nqo15-like"/>
    <property type="match status" value="1"/>
</dbReference>
<dbReference type="InterPro" id="IPR036524">
    <property type="entry name" value="Frataxin/CyaY_sf"/>
</dbReference>
<comment type="similarity">
    <text evidence="1">Belongs to the frataxin family.</text>
</comment>
<evidence type="ECO:0000256" key="2">
    <source>
        <dbReference type="ARBA" id="ARBA00022496"/>
    </source>
</evidence>
<keyword evidence="4" id="KW-0560">Oxidoreductase</keyword>
<dbReference type="EC" id="1.16.3.1" evidence="4"/>
<dbReference type="GO" id="GO:0051537">
    <property type="term" value="F:2 iron, 2 sulfur cluster binding"/>
    <property type="evidence" value="ECO:0007669"/>
    <property type="project" value="TreeGrafter"/>
</dbReference>
<reference evidence="4" key="1">
    <citation type="submission" date="2023-03" db="EMBL/GenBank/DDBJ databases">
        <title>Mating type loci evolution in Malassezia.</title>
        <authorList>
            <person name="Coelho M.A."/>
        </authorList>
    </citation>
    <scope>NUCLEOTIDE SEQUENCE</scope>
    <source>
        <strain evidence="4">CBS 10434</strain>
    </source>
</reference>
<dbReference type="PROSITE" id="PS50810">
    <property type="entry name" value="FRATAXIN_2"/>
    <property type="match status" value="1"/>
</dbReference>
<keyword evidence="2" id="KW-0813">Transport</keyword>
<dbReference type="GO" id="GO:0016226">
    <property type="term" value="P:iron-sulfur cluster assembly"/>
    <property type="evidence" value="ECO:0007669"/>
    <property type="project" value="InterPro"/>
</dbReference>
<dbReference type="InterPro" id="IPR020895">
    <property type="entry name" value="Frataxin_CS"/>
</dbReference>
<dbReference type="PROSITE" id="PS01344">
    <property type="entry name" value="FRATAXIN_1"/>
    <property type="match status" value="1"/>
</dbReference>
<sequence>MSARLAVRVAWTSVRASASVAQCARRQRPIVAHVPAALRAYVAAPPPGQQPEPTPLDMTVYHRMVDHALDELTAQLEELLETEDIDALEEGRGGSMSDWDVEYASGVLNLRLGSYGTYVINKQPPTRQIWLSSPLRYVAEADSSGPKRFDYDDAQQRWFTIKDGELFYLDELLTKELSDVFQTTLDLAI</sequence>
<keyword evidence="3" id="KW-0408">Iron</keyword>
<accession>A0AAF0EED6</accession>
<evidence type="ECO:0000313" key="4">
    <source>
        <dbReference type="EMBL" id="WFD21047.1"/>
    </source>
</evidence>
<dbReference type="NCBIfam" id="TIGR03421">
    <property type="entry name" value="FeS_CyaY"/>
    <property type="match status" value="1"/>
</dbReference>
<name>A0AAF0EED6_9BASI</name>
<dbReference type="PANTHER" id="PTHR16821">
    <property type="entry name" value="FRATAXIN"/>
    <property type="match status" value="1"/>
</dbReference>
<dbReference type="Proteomes" id="UP001220961">
    <property type="component" value="Chromosome 7"/>
</dbReference>
<evidence type="ECO:0000256" key="3">
    <source>
        <dbReference type="ARBA" id="ARBA00023004"/>
    </source>
</evidence>
<organism evidence="4 5">
    <name type="scientific">Malassezia caprae</name>
    <dbReference type="NCBI Taxonomy" id="1381934"/>
    <lineage>
        <taxon>Eukaryota</taxon>
        <taxon>Fungi</taxon>
        <taxon>Dikarya</taxon>
        <taxon>Basidiomycota</taxon>
        <taxon>Ustilaginomycotina</taxon>
        <taxon>Malasseziomycetes</taxon>
        <taxon>Malasseziales</taxon>
        <taxon>Malasseziaceae</taxon>
        <taxon>Malassezia</taxon>
    </lineage>
</organism>
<gene>
    <name evidence="4" type="primary">YFH1</name>
    <name evidence="4" type="ORF">MCAP1_003302</name>
</gene>
<dbReference type="GO" id="GO:0005739">
    <property type="term" value="C:mitochondrion"/>
    <property type="evidence" value="ECO:0007669"/>
    <property type="project" value="TreeGrafter"/>
</dbReference>
<dbReference type="GO" id="GO:0008199">
    <property type="term" value="F:ferric iron binding"/>
    <property type="evidence" value="ECO:0007669"/>
    <property type="project" value="InterPro"/>
</dbReference>
<dbReference type="Gene3D" id="3.30.920.10">
    <property type="entry name" value="Frataxin/CyaY"/>
    <property type="match status" value="1"/>
</dbReference>
<keyword evidence="5" id="KW-1185">Reference proteome</keyword>
<dbReference type="GO" id="GO:0008198">
    <property type="term" value="F:ferrous iron binding"/>
    <property type="evidence" value="ECO:0007669"/>
    <property type="project" value="TreeGrafter"/>
</dbReference>
<keyword evidence="2" id="KW-0410">Iron transport</keyword>
<evidence type="ECO:0000313" key="5">
    <source>
        <dbReference type="Proteomes" id="UP001220961"/>
    </source>
</evidence>
<dbReference type="GO" id="GO:0006879">
    <property type="term" value="P:intracellular iron ion homeostasis"/>
    <property type="evidence" value="ECO:0007669"/>
    <property type="project" value="TreeGrafter"/>
</dbReference>
<dbReference type="SMART" id="SM01219">
    <property type="entry name" value="Frataxin_Cyay"/>
    <property type="match status" value="1"/>
</dbReference>
<dbReference type="EMBL" id="CP119914">
    <property type="protein sequence ID" value="WFD21047.1"/>
    <property type="molecule type" value="Genomic_DNA"/>
</dbReference>
<dbReference type="GO" id="GO:0004322">
    <property type="term" value="F:ferroxidase activity"/>
    <property type="evidence" value="ECO:0007669"/>
    <property type="project" value="UniProtKB-EC"/>
</dbReference>
<dbReference type="InterPro" id="IPR002908">
    <property type="entry name" value="Frataxin/CyaY"/>
</dbReference>
<keyword evidence="2" id="KW-0406">Ion transport</keyword>
<dbReference type="PANTHER" id="PTHR16821:SF2">
    <property type="entry name" value="FRATAXIN, MITOCHONDRIAL"/>
    <property type="match status" value="1"/>
</dbReference>
<evidence type="ECO:0000256" key="1">
    <source>
        <dbReference type="ARBA" id="ARBA00008183"/>
    </source>
</evidence>
<dbReference type="GO" id="GO:0006826">
    <property type="term" value="P:iron ion transport"/>
    <property type="evidence" value="ECO:0007669"/>
    <property type="project" value="UniProtKB-KW"/>
</dbReference>
<dbReference type="AlphaFoldDB" id="A0AAF0EED6"/>
<protein>
    <submittedName>
        <fullName evidence="4">Ferroxidase</fullName>
        <ecNumber evidence="4">1.16.3.1</ecNumber>
    </submittedName>
</protein>
<proteinExistence type="inferred from homology"/>
<dbReference type="GO" id="GO:0034986">
    <property type="term" value="F:iron chaperone activity"/>
    <property type="evidence" value="ECO:0007669"/>
    <property type="project" value="TreeGrafter"/>
</dbReference>
<dbReference type="Pfam" id="PF01491">
    <property type="entry name" value="Frataxin_Cyay"/>
    <property type="match status" value="1"/>
</dbReference>